<dbReference type="InterPro" id="IPR011009">
    <property type="entry name" value="Kinase-like_dom_sf"/>
</dbReference>
<keyword evidence="4" id="KW-0067">ATP-binding</keyword>
<feature type="domain" description="Protein kinase" evidence="5">
    <location>
        <begin position="15"/>
        <end position="273"/>
    </location>
</feature>
<keyword evidence="2" id="KW-0547">Nucleotide-binding</keyword>
<evidence type="ECO:0000256" key="1">
    <source>
        <dbReference type="ARBA" id="ARBA00022679"/>
    </source>
</evidence>
<protein>
    <submittedName>
        <fullName evidence="6">Serine/threonine protein kinase</fullName>
    </submittedName>
</protein>
<dbReference type="InterPro" id="IPR000719">
    <property type="entry name" value="Prot_kinase_dom"/>
</dbReference>
<organism evidence="6 7">
    <name type="scientific">Mucilaginibacter rigui</name>
    <dbReference type="NCBI Taxonomy" id="534635"/>
    <lineage>
        <taxon>Bacteria</taxon>
        <taxon>Pseudomonadati</taxon>
        <taxon>Bacteroidota</taxon>
        <taxon>Sphingobacteriia</taxon>
        <taxon>Sphingobacteriales</taxon>
        <taxon>Sphingobacteriaceae</taxon>
        <taxon>Mucilaginibacter</taxon>
    </lineage>
</organism>
<name>A0ABR7XAL8_9SPHI</name>
<evidence type="ECO:0000313" key="6">
    <source>
        <dbReference type="EMBL" id="MBD1387610.1"/>
    </source>
</evidence>
<dbReference type="PANTHER" id="PTHR24348:SF22">
    <property type="entry name" value="NON-SPECIFIC SERINE_THREONINE PROTEIN KINASE"/>
    <property type="match status" value="1"/>
</dbReference>
<dbReference type="Gene3D" id="1.10.510.10">
    <property type="entry name" value="Transferase(Phosphotransferase) domain 1"/>
    <property type="match status" value="1"/>
</dbReference>
<dbReference type="PANTHER" id="PTHR24348">
    <property type="entry name" value="SERINE/THREONINE-PROTEIN KINASE UNC-51-RELATED"/>
    <property type="match status" value="1"/>
</dbReference>
<gene>
    <name evidence="6" type="ORF">IDJ75_20160</name>
</gene>
<dbReference type="InterPro" id="IPR045269">
    <property type="entry name" value="Atg1-like"/>
</dbReference>
<evidence type="ECO:0000259" key="5">
    <source>
        <dbReference type="PROSITE" id="PS50011"/>
    </source>
</evidence>
<dbReference type="CDD" id="cd14014">
    <property type="entry name" value="STKc_PknB_like"/>
    <property type="match status" value="1"/>
</dbReference>
<evidence type="ECO:0000256" key="3">
    <source>
        <dbReference type="ARBA" id="ARBA00022777"/>
    </source>
</evidence>
<evidence type="ECO:0000256" key="2">
    <source>
        <dbReference type="ARBA" id="ARBA00022741"/>
    </source>
</evidence>
<dbReference type="RefSeq" id="WP_191177456.1">
    <property type="nucleotide sequence ID" value="NZ_JACWMW010000007.1"/>
</dbReference>
<dbReference type="Pfam" id="PF00069">
    <property type="entry name" value="Pkinase"/>
    <property type="match status" value="1"/>
</dbReference>
<dbReference type="SUPFAM" id="SSF56112">
    <property type="entry name" value="Protein kinase-like (PK-like)"/>
    <property type="match status" value="1"/>
</dbReference>
<comment type="caution">
    <text evidence="6">The sequence shown here is derived from an EMBL/GenBank/DDBJ whole genome shotgun (WGS) entry which is preliminary data.</text>
</comment>
<keyword evidence="7" id="KW-1185">Reference proteome</keyword>
<keyword evidence="1" id="KW-0808">Transferase</keyword>
<evidence type="ECO:0000313" key="7">
    <source>
        <dbReference type="Proteomes" id="UP000618754"/>
    </source>
</evidence>
<dbReference type="Proteomes" id="UP000618754">
    <property type="component" value="Unassembled WGS sequence"/>
</dbReference>
<dbReference type="GO" id="GO:0004674">
    <property type="term" value="F:protein serine/threonine kinase activity"/>
    <property type="evidence" value="ECO:0007669"/>
    <property type="project" value="UniProtKB-KW"/>
</dbReference>
<keyword evidence="3 6" id="KW-0418">Kinase</keyword>
<dbReference type="EMBL" id="JACWMW010000007">
    <property type="protein sequence ID" value="MBD1387610.1"/>
    <property type="molecule type" value="Genomic_DNA"/>
</dbReference>
<sequence length="503" mass="59450">MTFKKLDGPDKKEQYQDIEHYQRGGMGDIYLANDTINNIRVAIKIIQVDASNKDLFEQEFDIASKLSHSNIIKTYYTGQVEVNGESWFYSIMEFISGGSFRDYLKLQKSLLPLETVIEYMLQIANAINYAHTYAIHRDLKPENILKDGNRLMICDFGLSKYINVKTRAQTFKGWGTYPYMAPETWTFDSSTVAMDIYSMGIIFFEILTLQLPFKGPNDIDYRDQHLFQNLPELKAYRSNIPIKLEEMIYKMTSKRPTDRYKNLAEIVNILESLKNQNVQTELSVNTELLLKAQQKISEANQKQLKLEREKFAKNEKENFINYSVNNIFQRYIDHIDKLNTSLEREKISYNQSPRKLYVTFLNRSFTISFYSTDYISEFLERRKKMFFENQKQRYGFIIQEYQKSIVEVDNVVLVGKAILDKNLGYNLLLRKEEDEDLYGTWECVWFTDSALNRNYRSGEYAIDIPDFFNEYEFGRDHVMHVRTMSMHNFDSTMIDKLIEKLLD</sequence>
<proteinExistence type="predicted"/>
<dbReference type="PROSITE" id="PS50011">
    <property type="entry name" value="PROTEIN_KINASE_DOM"/>
    <property type="match status" value="1"/>
</dbReference>
<evidence type="ECO:0000256" key="4">
    <source>
        <dbReference type="ARBA" id="ARBA00022840"/>
    </source>
</evidence>
<keyword evidence="6" id="KW-0723">Serine/threonine-protein kinase</keyword>
<reference evidence="6 7" key="1">
    <citation type="submission" date="2020-09" db="EMBL/GenBank/DDBJ databases">
        <title>Novel species of Mucilaginibacter isolated from a glacier on the Tibetan Plateau.</title>
        <authorList>
            <person name="Liu Q."/>
            <person name="Xin Y.-H."/>
        </authorList>
    </citation>
    <scope>NUCLEOTIDE SEQUENCE [LARGE SCALE GENOMIC DNA]</scope>
    <source>
        <strain evidence="6 7">CGMCC 1.13878</strain>
    </source>
</reference>
<accession>A0ABR7XAL8</accession>
<dbReference type="SMART" id="SM00220">
    <property type="entry name" value="S_TKc"/>
    <property type="match status" value="1"/>
</dbReference>